<dbReference type="AlphaFoldDB" id="A0AAV7S1L3"/>
<accession>A0AAV7S1L3</accession>
<evidence type="ECO:0000313" key="1">
    <source>
        <dbReference type="EMBL" id="KAJ1158686.1"/>
    </source>
</evidence>
<protein>
    <submittedName>
        <fullName evidence="1">Uncharacterized protein</fullName>
    </submittedName>
</protein>
<reference evidence="1" key="1">
    <citation type="journal article" date="2022" name="bioRxiv">
        <title>Sequencing and chromosome-scale assembly of the giantPleurodeles waltlgenome.</title>
        <authorList>
            <person name="Brown T."/>
            <person name="Elewa A."/>
            <person name="Iarovenko S."/>
            <person name="Subramanian E."/>
            <person name="Araus A.J."/>
            <person name="Petzold A."/>
            <person name="Susuki M."/>
            <person name="Suzuki K.-i.T."/>
            <person name="Hayashi T."/>
            <person name="Toyoda A."/>
            <person name="Oliveira C."/>
            <person name="Osipova E."/>
            <person name="Leigh N.D."/>
            <person name="Simon A."/>
            <person name="Yun M.H."/>
        </authorList>
    </citation>
    <scope>NUCLEOTIDE SEQUENCE</scope>
    <source>
        <strain evidence="1">20211129_DDA</strain>
        <tissue evidence="1">Liver</tissue>
    </source>
</reference>
<gene>
    <name evidence="1" type="ORF">NDU88_011374</name>
</gene>
<keyword evidence="2" id="KW-1185">Reference proteome</keyword>
<dbReference type="Proteomes" id="UP001066276">
    <property type="component" value="Chromosome 5"/>
</dbReference>
<organism evidence="1 2">
    <name type="scientific">Pleurodeles waltl</name>
    <name type="common">Iberian ribbed newt</name>
    <dbReference type="NCBI Taxonomy" id="8319"/>
    <lineage>
        <taxon>Eukaryota</taxon>
        <taxon>Metazoa</taxon>
        <taxon>Chordata</taxon>
        <taxon>Craniata</taxon>
        <taxon>Vertebrata</taxon>
        <taxon>Euteleostomi</taxon>
        <taxon>Amphibia</taxon>
        <taxon>Batrachia</taxon>
        <taxon>Caudata</taxon>
        <taxon>Salamandroidea</taxon>
        <taxon>Salamandridae</taxon>
        <taxon>Pleurodelinae</taxon>
        <taxon>Pleurodeles</taxon>
    </lineage>
</organism>
<sequence>MSTAEGAAERRRVELARGVRVCVTASVCGTVSGRTTPPPAARAPLLKPQTGGLNKLVDCIFSSGLRGTAGATAKIKYRASRRRGKRLLSCRSIVFLKRKMY</sequence>
<name>A0AAV7S1L3_PLEWA</name>
<dbReference type="EMBL" id="JANPWB010000009">
    <property type="protein sequence ID" value="KAJ1158686.1"/>
    <property type="molecule type" value="Genomic_DNA"/>
</dbReference>
<proteinExistence type="predicted"/>
<comment type="caution">
    <text evidence="1">The sequence shown here is derived from an EMBL/GenBank/DDBJ whole genome shotgun (WGS) entry which is preliminary data.</text>
</comment>
<evidence type="ECO:0000313" key="2">
    <source>
        <dbReference type="Proteomes" id="UP001066276"/>
    </source>
</evidence>